<comment type="subunit">
    <text evidence="8">Component of the translation initiation factor 2B (eIF2B) complex which is a heterodecamer of two sets of five different subunits: alpha, beta, gamma, delta and epsilon. Subunits alpha, beta and delta comprise a regulatory subcomplex and subunits epsilon and gamma comprise a catalytic subcomplex. Within the complex, the hexameric regulatory complex resides at the center, with the two heterodimeric catalytic subcomplexes bound on opposite sides.</text>
</comment>
<dbReference type="InterPro" id="IPR042529">
    <property type="entry name" value="IF_2B-like_C"/>
</dbReference>
<accession>A0A0B2VBH1</accession>
<feature type="region of interest" description="Disordered" evidence="10">
    <location>
        <begin position="1"/>
        <end position="62"/>
    </location>
</feature>
<evidence type="ECO:0000256" key="9">
    <source>
        <dbReference type="RuleBase" id="RU003814"/>
    </source>
</evidence>
<dbReference type="PANTHER" id="PTHR10233">
    <property type="entry name" value="TRANSLATION INITIATION FACTOR EIF-2B"/>
    <property type="match status" value="1"/>
</dbReference>
<sequence>MGGGKKKNTPNNRQGQQNTAGAKPQQLQQNEMPKDTTKENRDVTEDRPPGEAAEPPSGSVLPLTKNITDLFNVTVDCLALHLILVMTKQNVTAEMKELIKSVIDLKITNDVTQIAGSSQTGNASARSGHEKKGANTEEVAEQSSKSKEEVMAERKARAAEAKARKAAAAAAKKAAKEGVQPQRNGRNENEERAPSHEKGSKGGKAKEPNPKGSLRKAASSEGAAKPNGNEAVKSAFSSGTSSSRPSQPFKRVHFDMTPSEGNGPNQRERHPSFTDVSTANVHPAFLNFAARCEAREVIGIDAVCVAFIHAFKEFLNEYKLSENRKMSHDLDQAIRPHFSYLTQNGTQPFPLALGNLIRQLKKEINQLPDGTSELDGKNELMEWLDDFCSQNFDLALRAISSFCLSKMESTNYVLTYSWCPVVERVLLDAYEQKLSLHVCVLDSPVEPRGRCLAKTLCSRNIACTYGMLNAIGYVIKQCRLVLLGCSAILSNGFVVADRGASQVALVAAAANVPVLVAAQTLKFVDRVQTFDRSVREVSALVGERQETIPADLVTAVVTELRIVPPSSAPAVLKAKQLAVG</sequence>
<keyword evidence="5" id="KW-0648">Protein biosynthesis</keyword>
<dbReference type="OrthoDB" id="10254737at2759"/>
<evidence type="ECO:0000313" key="11">
    <source>
        <dbReference type="EMBL" id="KHN80871.1"/>
    </source>
</evidence>
<dbReference type="GO" id="GO:0003743">
    <property type="term" value="F:translation initiation factor activity"/>
    <property type="evidence" value="ECO:0007669"/>
    <property type="project" value="UniProtKB-KW"/>
</dbReference>
<dbReference type="OMA" id="QPFRAVH"/>
<feature type="region of interest" description="Disordered" evidence="10">
    <location>
        <begin position="115"/>
        <end position="272"/>
    </location>
</feature>
<comment type="similarity">
    <text evidence="2 9">Belongs to the eIF-2B alpha/beta/delta subunits family.</text>
</comment>
<gene>
    <name evidence="11" type="primary">Eif2b4</name>
    <name evidence="11" type="ORF">Tcan_18877</name>
</gene>
<reference evidence="11 12" key="1">
    <citation type="submission" date="2014-11" db="EMBL/GenBank/DDBJ databases">
        <title>Genetic blueprint of the zoonotic pathogen Toxocara canis.</title>
        <authorList>
            <person name="Zhu X.-Q."/>
            <person name="Korhonen P.K."/>
            <person name="Cai H."/>
            <person name="Young N.D."/>
            <person name="Nejsum P."/>
            <person name="von Samson-Himmelstjerna G."/>
            <person name="Boag P.R."/>
            <person name="Tan P."/>
            <person name="Li Q."/>
            <person name="Min J."/>
            <person name="Yang Y."/>
            <person name="Wang X."/>
            <person name="Fang X."/>
            <person name="Hall R.S."/>
            <person name="Hofmann A."/>
            <person name="Sternberg P.W."/>
            <person name="Jex A.R."/>
            <person name="Gasser R.B."/>
        </authorList>
    </citation>
    <scope>NUCLEOTIDE SEQUENCE [LARGE SCALE GENOMIC DNA]</scope>
    <source>
        <strain evidence="11">PN_DK_2014</strain>
    </source>
</reference>
<feature type="compositionally biased region" description="Basic and acidic residues" evidence="10">
    <location>
        <begin position="32"/>
        <end position="49"/>
    </location>
</feature>
<feature type="compositionally biased region" description="Basic and acidic residues" evidence="10">
    <location>
        <begin position="144"/>
        <end position="163"/>
    </location>
</feature>
<evidence type="ECO:0000256" key="5">
    <source>
        <dbReference type="ARBA" id="ARBA00022917"/>
    </source>
</evidence>
<keyword evidence="3" id="KW-0963">Cytoplasm</keyword>
<dbReference type="InterPro" id="IPR000649">
    <property type="entry name" value="IF-2B-related"/>
</dbReference>
<dbReference type="STRING" id="6265.A0A0B2VBH1"/>
<comment type="caution">
    <text evidence="11">The sequence shown here is derived from an EMBL/GenBank/DDBJ whole genome shotgun (WGS) entry which is preliminary data.</text>
</comment>
<dbReference type="PANTHER" id="PTHR10233:SF14">
    <property type="entry name" value="TRANSLATION INITIATION FACTOR EIF-2B SUBUNIT DELTA"/>
    <property type="match status" value="1"/>
</dbReference>
<comment type="subcellular location">
    <subcellularLocation>
        <location evidence="1">Cytoplasm</location>
        <location evidence="1">Cytosol</location>
    </subcellularLocation>
</comment>
<feature type="compositionally biased region" description="Low complexity" evidence="10">
    <location>
        <begin position="234"/>
        <end position="246"/>
    </location>
</feature>
<evidence type="ECO:0000256" key="2">
    <source>
        <dbReference type="ARBA" id="ARBA00007251"/>
    </source>
</evidence>
<dbReference type="Pfam" id="PF01008">
    <property type="entry name" value="IF-2B"/>
    <property type="match status" value="1"/>
</dbReference>
<keyword evidence="4 11" id="KW-0396">Initiation factor</keyword>
<name>A0A0B2VBH1_TOXCA</name>
<evidence type="ECO:0000256" key="1">
    <source>
        <dbReference type="ARBA" id="ARBA00004514"/>
    </source>
</evidence>
<dbReference type="InterPro" id="IPR037171">
    <property type="entry name" value="NagB/RpiA_transferase-like"/>
</dbReference>
<dbReference type="EMBL" id="JPKZ01001655">
    <property type="protein sequence ID" value="KHN80871.1"/>
    <property type="molecule type" value="Genomic_DNA"/>
</dbReference>
<dbReference type="SUPFAM" id="SSF100950">
    <property type="entry name" value="NagB/RpiA/CoA transferase-like"/>
    <property type="match status" value="1"/>
</dbReference>
<evidence type="ECO:0000256" key="8">
    <source>
        <dbReference type="ARBA" id="ARBA00046432"/>
    </source>
</evidence>
<protein>
    <recommendedName>
        <fullName evidence="6">Translation initiation factor eIF2B subunit delta</fullName>
    </recommendedName>
    <alternativeName>
        <fullName evidence="7">eIF2B GDP-GTP exchange factor subunit delta</fullName>
    </alternativeName>
</protein>
<dbReference type="GO" id="GO:0005829">
    <property type="term" value="C:cytosol"/>
    <property type="evidence" value="ECO:0007669"/>
    <property type="project" value="UniProtKB-SubCell"/>
</dbReference>
<evidence type="ECO:0000256" key="6">
    <source>
        <dbReference type="ARBA" id="ARBA00044147"/>
    </source>
</evidence>
<feature type="compositionally biased region" description="Basic and acidic residues" evidence="10">
    <location>
        <begin position="185"/>
        <end position="209"/>
    </location>
</feature>
<feature type="compositionally biased region" description="Polar residues" evidence="10">
    <location>
        <begin position="115"/>
        <end position="125"/>
    </location>
</feature>
<dbReference type="AlphaFoldDB" id="A0A0B2VBH1"/>
<evidence type="ECO:0000256" key="7">
    <source>
        <dbReference type="ARBA" id="ARBA00044356"/>
    </source>
</evidence>
<organism evidence="11 12">
    <name type="scientific">Toxocara canis</name>
    <name type="common">Canine roundworm</name>
    <dbReference type="NCBI Taxonomy" id="6265"/>
    <lineage>
        <taxon>Eukaryota</taxon>
        <taxon>Metazoa</taxon>
        <taxon>Ecdysozoa</taxon>
        <taxon>Nematoda</taxon>
        <taxon>Chromadorea</taxon>
        <taxon>Rhabditida</taxon>
        <taxon>Spirurina</taxon>
        <taxon>Ascaridomorpha</taxon>
        <taxon>Ascaridoidea</taxon>
        <taxon>Toxocaridae</taxon>
        <taxon>Toxocara</taxon>
    </lineage>
</organism>
<dbReference type="Gene3D" id="3.40.50.10470">
    <property type="entry name" value="Translation initiation factor eif-2b, domain 2"/>
    <property type="match status" value="1"/>
</dbReference>
<evidence type="ECO:0000256" key="10">
    <source>
        <dbReference type="SAM" id="MobiDB-lite"/>
    </source>
</evidence>
<proteinExistence type="inferred from homology"/>
<evidence type="ECO:0000313" key="12">
    <source>
        <dbReference type="Proteomes" id="UP000031036"/>
    </source>
</evidence>
<feature type="compositionally biased region" description="Polar residues" evidence="10">
    <location>
        <begin position="9"/>
        <end position="31"/>
    </location>
</feature>
<evidence type="ECO:0000256" key="3">
    <source>
        <dbReference type="ARBA" id="ARBA00022490"/>
    </source>
</evidence>
<evidence type="ECO:0000256" key="4">
    <source>
        <dbReference type="ARBA" id="ARBA00022540"/>
    </source>
</evidence>
<keyword evidence="12" id="KW-1185">Reference proteome</keyword>
<dbReference type="Proteomes" id="UP000031036">
    <property type="component" value="Unassembled WGS sequence"/>
</dbReference>